<organism evidence="2 3">
    <name type="scientific">Cronartium quercuum f. sp. fusiforme G11</name>
    <dbReference type="NCBI Taxonomy" id="708437"/>
    <lineage>
        <taxon>Eukaryota</taxon>
        <taxon>Fungi</taxon>
        <taxon>Dikarya</taxon>
        <taxon>Basidiomycota</taxon>
        <taxon>Pucciniomycotina</taxon>
        <taxon>Pucciniomycetes</taxon>
        <taxon>Pucciniales</taxon>
        <taxon>Coleosporiaceae</taxon>
        <taxon>Cronartium</taxon>
    </lineage>
</organism>
<feature type="region of interest" description="Disordered" evidence="1">
    <location>
        <begin position="484"/>
        <end position="522"/>
    </location>
</feature>
<dbReference type="EMBL" id="MU167250">
    <property type="protein sequence ID" value="KAG0147270.1"/>
    <property type="molecule type" value="Genomic_DNA"/>
</dbReference>
<evidence type="ECO:0000313" key="3">
    <source>
        <dbReference type="Proteomes" id="UP000886653"/>
    </source>
</evidence>
<dbReference type="PANTHER" id="PTHR31082:SF4">
    <property type="entry name" value="PHEROMONE-REGULATED MEMBRANE PROTEIN 10"/>
    <property type="match status" value="1"/>
</dbReference>
<dbReference type="AlphaFoldDB" id="A0A9P6NHW2"/>
<feature type="region of interest" description="Disordered" evidence="1">
    <location>
        <begin position="1"/>
        <end position="98"/>
    </location>
</feature>
<feature type="compositionally biased region" description="Polar residues" evidence="1">
    <location>
        <begin position="1"/>
        <end position="43"/>
    </location>
</feature>
<keyword evidence="3" id="KW-1185">Reference proteome</keyword>
<dbReference type="OrthoDB" id="413008at2759"/>
<reference evidence="2" key="1">
    <citation type="submission" date="2013-11" db="EMBL/GenBank/DDBJ databases">
        <title>Genome sequence of the fusiform rust pathogen reveals effectors for host alternation and coevolution with pine.</title>
        <authorList>
            <consortium name="DOE Joint Genome Institute"/>
            <person name="Smith K."/>
            <person name="Pendleton A."/>
            <person name="Kubisiak T."/>
            <person name="Anderson C."/>
            <person name="Salamov A."/>
            <person name="Aerts A."/>
            <person name="Riley R."/>
            <person name="Clum A."/>
            <person name="Lindquist E."/>
            <person name="Ence D."/>
            <person name="Campbell M."/>
            <person name="Kronenberg Z."/>
            <person name="Feau N."/>
            <person name="Dhillon B."/>
            <person name="Hamelin R."/>
            <person name="Burleigh J."/>
            <person name="Smith J."/>
            <person name="Yandell M."/>
            <person name="Nelson C."/>
            <person name="Grigoriev I."/>
            <person name="Davis J."/>
        </authorList>
    </citation>
    <scope>NUCLEOTIDE SEQUENCE</scope>
    <source>
        <strain evidence="2">G11</strain>
    </source>
</reference>
<feature type="region of interest" description="Disordered" evidence="1">
    <location>
        <begin position="219"/>
        <end position="239"/>
    </location>
</feature>
<comment type="caution">
    <text evidence="2">The sequence shown here is derived from an EMBL/GenBank/DDBJ whole genome shotgun (WGS) entry which is preliminary data.</text>
</comment>
<accession>A0A9P6NHW2</accession>
<gene>
    <name evidence="2" type="ORF">CROQUDRAFT_480959</name>
</gene>
<dbReference type="PANTHER" id="PTHR31082">
    <property type="entry name" value="PHEROMONE-REGULATED MEMBRANE PROTEIN 10"/>
    <property type="match status" value="1"/>
</dbReference>
<dbReference type="InterPro" id="IPR051361">
    <property type="entry name" value="ThrE/Ser_Exporter"/>
</dbReference>
<evidence type="ECO:0000313" key="2">
    <source>
        <dbReference type="EMBL" id="KAG0147270.1"/>
    </source>
</evidence>
<feature type="compositionally biased region" description="Pro residues" evidence="1">
    <location>
        <begin position="129"/>
        <end position="138"/>
    </location>
</feature>
<sequence length="585" mass="62378">MSTPSRPSDQLPSELNSPPTSDINQNEHLSSTSLSSAVDTVNPTGPAKKRRVQWVGLSENEQEQRSSVQSHGDPFQSALDIDSPTPTPTPLTASAGASSFLLPVPTTGILSRRTTTEEPSLSLSLPNNPYFPPLPPGPDNHNSRTDHPQFSNSDRPFRQRADSMATPDSSRPVTPDSDLDIPFGERDGLPSDPNRRPRTFTREAAKLVSLHKFKLGVSSSRRREPTLGTAQAGASGALGPIANAIPRSGIPVGKGVLSSLLGLYNQPTSAQSSSATLLTCGSDDDSEAGNGRPRSRSSFDKTSQRLTRGWAKVAVGLTNERPAAARSGAGVIGALQASAMGLAGVATPAANTVAPVVHKPGFRLGRYSPAGELPPVEATLRSDNPYEMKEVDHARRQAGSASLDDMVGLRRAASEGVDMLGSGHDQSRGQSSGVASSASSLFGVSIGGKPCMSKSGSLVNLRTLGDVLNPQTYHNESAVLRAKRAGGGMSSGSTPGTPREDPFTYEKEKDRPTRHNASRRRLEKRRQEEIFITMHVAAILQRQQFILQLTRAMMMFGGPSHRLESQIQSTARVLEIDLQMVMIHS</sequence>
<proteinExistence type="predicted"/>
<protein>
    <submittedName>
        <fullName evidence="2">Uncharacterized protein</fullName>
    </submittedName>
</protein>
<feature type="compositionally biased region" description="Basic and acidic residues" evidence="1">
    <location>
        <begin position="183"/>
        <end position="197"/>
    </location>
</feature>
<name>A0A9P6NHW2_9BASI</name>
<evidence type="ECO:0000256" key="1">
    <source>
        <dbReference type="SAM" id="MobiDB-lite"/>
    </source>
</evidence>
<feature type="region of interest" description="Disordered" evidence="1">
    <location>
        <begin position="112"/>
        <end position="197"/>
    </location>
</feature>
<feature type="compositionally biased region" description="Low complexity" evidence="1">
    <location>
        <begin position="119"/>
        <end position="128"/>
    </location>
</feature>
<feature type="compositionally biased region" description="Basic and acidic residues" evidence="1">
    <location>
        <begin position="498"/>
        <end position="513"/>
    </location>
</feature>
<feature type="region of interest" description="Disordered" evidence="1">
    <location>
        <begin position="272"/>
        <end position="303"/>
    </location>
</feature>
<dbReference type="Proteomes" id="UP000886653">
    <property type="component" value="Unassembled WGS sequence"/>
</dbReference>